<keyword evidence="3" id="KW-1185">Reference proteome</keyword>
<reference evidence="2" key="1">
    <citation type="journal article" date="2021" name="Genome Biol. Evol.">
        <title>A High-Quality Reference Genome for a Parasitic Bivalve with Doubly Uniparental Inheritance (Bivalvia: Unionida).</title>
        <authorList>
            <person name="Smith C.H."/>
        </authorList>
    </citation>
    <scope>NUCLEOTIDE SEQUENCE</scope>
    <source>
        <strain evidence="2">CHS0354</strain>
    </source>
</reference>
<evidence type="ECO:0000313" key="2">
    <source>
        <dbReference type="EMBL" id="KAK3601256.1"/>
    </source>
</evidence>
<evidence type="ECO:0000256" key="1">
    <source>
        <dbReference type="SAM" id="Phobius"/>
    </source>
</evidence>
<proteinExistence type="predicted"/>
<dbReference type="AlphaFoldDB" id="A0AAE0T096"/>
<protein>
    <submittedName>
        <fullName evidence="2">Uncharacterized protein</fullName>
    </submittedName>
</protein>
<dbReference type="EMBL" id="JAEAOA010002336">
    <property type="protein sequence ID" value="KAK3601256.1"/>
    <property type="molecule type" value="Genomic_DNA"/>
</dbReference>
<dbReference type="Proteomes" id="UP001195483">
    <property type="component" value="Unassembled WGS sequence"/>
</dbReference>
<evidence type="ECO:0000313" key="3">
    <source>
        <dbReference type="Proteomes" id="UP001195483"/>
    </source>
</evidence>
<feature type="transmembrane region" description="Helical" evidence="1">
    <location>
        <begin position="67"/>
        <end position="90"/>
    </location>
</feature>
<keyword evidence="1" id="KW-0472">Membrane</keyword>
<accession>A0AAE0T096</accession>
<reference evidence="2" key="2">
    <citation type="journal article" date="2021" name="Genome Biol. Evol.">
        <title>Developing a high-quality reference genome for a parasitic bivalve with doubly uniparental inheritance (Bivalvia: Unionida).</title>
        <authorList>
            <person name="Smith C.H."/>
        </authorList>
    </citation>
    <scope>NUCLEOTIDE SEQUENCE</scope>
    <source>
        <strain evidence="2">CHS0354</strain>
        <tissue evidence="2">Mantle</tissue>
    </source>
</reference>
<keyword evidence="1" id="KW-1133">Transmembrane helix</keyword>
<comment type="caution">
    <text evidence="2">The sequence shown here is derived from an EMBL/GenBank/DDBJ whole genome shotgun (WGS) entry which is preliminary data.</text>
</comment>
<name>A0AAE0T096_9BIVA</name>
<sequence length="133" mass="14850">MVTIVLTIQSIFRKNGHSDIVVTSGIGIGTFIAGLSCLTYIVVRFIIRWKLLTNGCEHPNDNFLDVVRIVAVVAGCHFISTLLFGIWKIIPRNDSYFKDNNSNNGKSLSVWALSNHVNIGNNTNDRTLQYCHV</sequence>
<reference evidence="2" key="3">
    <citation type="submission" date="2023-05" db="EMBL/GenBank/DDBJ databases">
        <authorList>
            <person name="Smith C.H."/>
        </authorList>
    </citation>
    <scope>NUCLEOTIDE SEQUENCE</scope>
    <source>
        <strain evidence="2">CHS0354</strain>
        <tissue evidence="2">Mantle</tissue>
    </source>
</reference>
<gene>
    <name evidence="2" type="ORF">CHS0354_040435</name>
</gene>
<feature type="transmembrane region" description="Helical" evidence="1">
    <location>
        <begin position="20"/>
        <end position="47"/>
    </location>
</feature>
<keyword evidence="1" id="KW-0812">Transmembrane</keyword>
<organism evidence="2 3">
    <name type="scientific">Potamilus streckersoni</name>
    <dbReference type="NCBI Taxonomy" id="2493646"/>
    <lineage>
        <taxon>Eukaryota</taxon>
        <taxon>Metazoa</taxon>
        <taxon>Spiralia</taxon>
        <taxon>Lophotrochozoa</taxon>
        <taxon>Mollusca</taxon>
        <taxon>Bivalvia</taxon>
        <taxon>Autobranchia</taxon>
        <taxon>Heteroconchia</taxon>
        <taxon>Palaeoheterodonta</taxon>
        <taxon>Unionida</taxon>
        <taxon>Unionoidea</taxon>
        <taxon>Unionidae</taxon>
        <taxon>Ambleminae</taxon>
        <taxon>Lampsilini</taxon>
        <taxon>Potamilus</taxon>
    </lineage>
</organism>